<reference evidence="7 8" key="2">
    <citation type="submission" date="2019-01" db="EMBL/GenBank/DDBJ databases">
        <title>The decoding of complex shrimp genome reveals the adaptation for benthos swimmer, frequently molting mechanism and breeding impact on genome.</title>
        <authorList>
            <person name="Sun Y."/>
            <person name="Gao Y."/>
            <person name="Yu Y."/>
        </authorList>
    </citation>
    <scope>NUCLEOTIDE SEQUENCE [LARGE SCALE GENOMIC DNA]</scope>
    <source>
        <tissue evidence="7">Muscle</tissue>
    </source>
</reference>
<accession>A0A3R7PXC6</accession>
<name>A0A3R7PXC6_PENVA</name>
<dbReference type="Pfam" id="PF07690">
    <property type="entry name" value="MFS_1"/>
    <property type="match status" value="1"/>
</dbReference>
<feature type="transmembrane region" description="Helical" evidence="6">
    <location>
        <begin position="57"/>
        <end position="76"/>
    </location>
</feature>
<feature type="compositionally biased region" description="Low complexity" evidence="5">
    <location>
        <begin position="341"/>
        <end position="363"/>
    </location>
</feature>
<dbReference type="PANTHER" id="PTHR23507:SF1">
    <property type="entry name" value="FI18259P1-RELATED"/>
    <property type="match status" value="1"/>
</dbReference>
<feature type="region of interest" description="Disordered" evidence="5">
    <location>
        <begin position="333"/>
        <end position="363"/>
    </location>
</feature>
<evidence type="ECO:0000256" key="2">
    <source>
        <dbReference type="ARBA" id="ARBA00022692"/>
    </source>
</evidence>
<dbReference type="EMBL" id="QCYY01000219">
    <property type="protein sequence ID" value="ROT85668.1"/>
    <property type="molecule type" value="Genomic_DNA"/>
</dbReference>
<evidence type="ECO:0000256" key="6">
    <source>
        <dbReference type="SAM" id="Phobius"/>
    </source>
</evidence>
<dbReference type="SUPFAM" id="SSF103473">
    <property type="entry name" value="MFS general substrate transporter"/>
    <property type="match status" value="1"/>
</dbReference>
<evidence type="ECO:0000313" key="8">
    <source>
        <dbReference type="Proteomes" id="UP000283509"/>
    </source>
</evidence>
<keyword evidence="2 6" id="KW-0812">Transmembrane</keyword>
<sequence length="424" mass="46289">MLFARNVALYGMSVIRENLKLDRFCRLTLNRTQDECAHMNDGEHDDLQVAVQKLDNAFILFESLVGSLVPILLVVFIASWSDRRGRKVPLVISLSGSALYAAVYLLEAVNPSWPPEVLLLASFLQSVGGGWVLFFMAAYSYIADHSSGESRTLRLTVMSAIWQLGGPAGTALAAWLFDVGGYAWVFGLSLALYVLCLLYTLLVVRDKAPGPAEGRPRAQAGGGGPCDVRNILDLFRACFRRRPGRGRLHLLLAMTFMLGAYSSGAHNMYLWTRRVLGWGSDQYSLYSTVNQLCQQGVMLLTAPLLRRLRVHDCVVGAGAALVNMRAAHDLRPDTTPARAGSCTPSCSCRPASSASPSGPSSRSYVPETRWVVCSPCWQSWRSSGLLWTVLSSPACTGRPLPTTLPTSILWPLDSPSTSSLGSWR</sequence>
<keyword evidence="8" id="KW-1185">Reference proteome</keyword>
<dbReference type="PANTHER" id="PTHR23507">
    <property type="entry name" value="ZGC:174356"/>
    <property type="match status" value="1"/>
</dbReference>
<evidence type="ECO:0000313" key="7">
    <source>
        <dbReference type="EMBL" id="ROT85668.1"/>
    </source>
</evidence>
<dbReference type="GO" id="GO:0016020">
    <property type="term" value="C:membrane"/>
    <property type="evidence" value="ECO:0007669"/>
    <property type="project" value="UniProtKB-SubCell"/>
</dbReference>
<dbReference type="Gene3D" id="1.20.1250.20">
    <property type="entry name" value="MFS general substrate transporter like domains"/>
    <property type="match status" value="1"/>
</dbReference>
<dbReference type="InterPro" id="IPR036259">
    <property type="entry name" value="MFS_trans_sf"/>
</dbReference>
<dbReference type="AlphaFoldDB" id="A0A3R7PXC6"/>
<comment type="caution">
    <text evidence="7">The sequence shown here is derived from an EMBL/GenBank/DDBJ whole genome shotgun (WGS) entry which is preliminary data.</text>
</comment>
<keyword evidence="3 6" id="KW-1133">Transmembrane helix</keyword>
<evidence type="ECO:0000256" key="1">
    <source>
        <dbReference type="ARBA" id="ARBA00004141"/>
    </source>
</evidence>
<feature type="transmembrane region" description="Helical" evidence="6">
    <location>
        <begin position="250"/>
        <end position="271"/>
    </location>
</feature>
<comment type="subcellular location">
    <subcellularLocation>
        <location evidence="1">Membrane</location>
        <topology evidence="1">Multi-pass membrane protein</topology>
    </subcellularLocation>
</comment>
<dbReference type="OrthoDB" id="3026777at2759"/>
<reference evidence="7 8" key="1">
    <citation type="submission" date="2018-04" db="EMBL/GenBank/DDBJ databases">
        <authorList>
            <person name="Zhang X."/>
            <person name="Yuan J."/>
            <person name="Li F."/>
            <person name="Xiang J."/>
        </authorList>
    </citation>
    <scope>NUCLEOTIDE SEQUENCE [LARGE SCALE GENOMIC DNA]</scope>
    <source>
        <tissue evidence="7">Muscle</tissue>
    </source>
</reference>
<protein>
    <recommendedName>
        <fullName evidence="9">Proton-coupled folate transporter</fullName>
    </recommendedName>
</protein>
<gene>
    <name evidence="7" type="ORF">C7M84_009380</name>
</gene>
<evidence type="ECO:0000256" key="3">
    <source>
        <dbReference type="ARBA" id="ARBA00022989"/>
    </source>
</evidence>
<proteinExistence type="predicted"/>
<feature type="transmembrane region" description="Helical" evidence="6">
    <location>
        <begin position="155"/>
        <end position="177"/>
    </location>
</feature>
<evidence type="ECO:0008006" key="9">
    <source>
        <dbReference type="Google" id="ProtNLM"/>
    </source>
</evidence>
<evidence type="ECO:0000256" key="5">
    <source>
        <dbReference type="SAM" id="MobiDB-lite"/>
    </source>
</evidence>
<feature type="transmembrane region" description="Helical" evidence="6">
    <location>
        <begin position="118"/>
        <end position="143"/>
    </location>
</feature>
<organism evidence="7 8">
    <name type="scientific">Penaeus vannamei</name>
    <name type="common">Whiteleg shrimp</name>
    <name type="synonym">Litopenaeus vannamei</name>
    <dbReference type="NCBI Taxonomy" id="6689"/>
    <lineage>
        <taxon>Eukaryota</taxon>
        <taxon>Metazoa</taxon>
        <taxon>Ecdysozoa</taxon>
        <taxon>Arthropoda</taxon>
        <taxon>Crustacea</taxon>
        <taxon>Multicrustacea</taxon>
        <taxon>Malacostraca</taxon>
        <taxon>Eumalacostraca</taxon>
        <taxon>Eucarida</taxon>
        <taxon>Decapoda</taxon>
        <taxon>Dendrobranchiata</taxon>
        <taxon>Penaeoidea</taxon>
        <taxon>Penaeidae</taxon>
        <taxon>Penaeus</taxon>
    </lineage>
</organism>
<keyword evidence="4 6" id="KW-0472">Membrane</keyword>
<dbReference type="GO" id="GO:0022857">
    <property type="term" value="F:transmembrane transporter activity"/>
    <property type="evidence" value="ECO:0007669"/>
    <property type="project" value="InterPro"/>
</dbReference>
<evidence type="ECO:0000256" key="4">
    <source>
        <dbReference type="ARBA" id="ARBA00023136"/>
    </source>
</evidence>
<feature type="transmembrane region" description="Helical" evidence="6">
    <location>
        <begin position="88"/>
        <end position="106"/>
    </location>
</feature>
<dbReference type="Proteomes" id="UP000283509">
    <property type="component" value="Unassembled WGS sequence"/>
</dbReference>
<feature type="transmembrane region" description="Helical" evidence="6">
    <location>
        <begin position="183"/>
        <end position="204"/>
    </location>
</feature>
<dbReference type="InterPro" id="IPR011701">
    <property type="entry name" value="MFS"/>
</dbReference>